<keyword evidence="3 5" id="KW-0067">ATP-binding</keyword>
<dbReference type="CDD" id="cd00051">
    <property type="entry name" value="EFh"/>
    <property type="match status" value="1"/>
</dbReference>
<dbReference type="FunFam" id="1.10.510.10:FF:000571">
    <property type="entry name" value="Maternal embryonic leucine zipper kinase"/>
    <property type="match status" value="1"/>
</dbReference>
<dbReference type="PROSITE" id="PS00018">
    <property type="entry name" value="EF_HAND_1"/>
    <property type="match status" value="1"/>
</dbReference>
<dbReference type="EMBL" id="FN648388">
    <property type="protein sequence ID" value="CBN79428.1"/>
    <property type="molecule type" value="Genomic_DNA"/>
</dbReference>
<dbReference type="Proteomes" id="UP000002630">
    <property type="component" value="Linkage Group LG25"/>
</dbReference>
<evidence type="ECO:0000256" key="3">
    <source>
        <dbReference type="ARBA" id="ARBA00022840"/>
    </source>
</evidence>
<evidence type="ECO:0000259" key="8">
    <source>
        <dbReference type="PROSITE" id="PS50222"/>
    </source>
</evidence>
<evidence type="ECO:0000256" key="6">
    <source>
        <dbReference type="SAM" id="MobiDB-lite"/>
    </source>
</evidence>
<feature type="domain" description="EF-hand" evidence="8">
    <location>
        <begin position="88"/>
        <end position="123"/>
    </location>
</feature>
<dbReference type="SMART" id="SM00220">
    <property type="entry name" value="S_TKc"/>
    <property type="match status" value="1"/>
</dbReference>
<keyword evidence="2" id="KW-0106">Calcium</keyword>
<dbReference type="PROSITE" id="PS50222">
    <property type="entry name" value="EF_HAND_2"/>
    <property type="match status" value="3"/>
</dbReference>
<dbReference type="SUPFAM" id="SSF56112">
    <property type="entry name" value="Protein kinase-like (PK-like)"/>
    <property type="match status" value="1"/>
</dbReference>
<dbReference type="InterPro" id="IPR002048">
    <property type="entry name" value="EF_hand_dom"/>
</dbReference>
<dbReference type="Gene3D" id="3.30.200.20">
    <property type="entry name" value="Phosphorylase Kinase, domain 1"/>
    <property type="match status" value="1"/>
</dbReference>
<accession>D8LIC5</accession>
<dbReference type="Pfam" id="PF13202">
    <property type="entry name" value="EF-hand_5"/>
    <property type="match status" value="1"/>
</dbReference>
<evidence type="ECO:0000313" key="9">
    <source>
        <dbReference type="EMBL" id="CBN79428.1"/>
    </source>
</evidence>
<dbReference type="Gene3D" id="2.30.29.30">
    <property type="entry name" value="Pleckstrin-homology domain (PH domain)/Phosphotyrosine-binding domain (PTB)"/>
    <property type="match status" value="1"/>
</dbReference>
<dbReference type="Gene3D" id="1.10.510.10">
    <property type="entry name" value="Transferase(Phosphotransferase) domain 1"/>
    <property type="match status" value="1"/>
</dbReference>
<keyword evidence="1 5" id="KW-0547">Nucleotide-binding</keyword>
<reference evidence="9 10" key="1">
    <citation type="journal article" date="2010" name="Nature">
        <title>The Ectocarpus genome and the independent evolution of multicellularity in brown algae.</title>
        <authorList>
            <person name="Cock J.M."/>
            <person name="Sterck L."/>
            <person name="Rouze P."/>
            <person name="Scornet D."/>
            <person name="Allen A.E."/>
            <person name="Amoutzias G."/>
            <person name="Anthouard V."/>
            <person name="Artiguenave F."/>
            <person name="Aury J.M."/>
            <person name="Badger J.H."/>
            <person name="Beszteri B."/>
            <person name="Billiau K."/>
            <person name="Bonnet E."/>
            <person name="Bothwell J.H."/>
            <person name="Bowler C."/>
            <person name="Boyen C."/>
            <person name="Brownlee C."/>
            <person name="Carrano C.J."/>
            <person name="Charrier B."/>
            <person name="Cho G.Y."/>
            <person name="Coelho S.M."/>
            <person name="Collen J."/>
            <person name="Corre E."/>
            <person name="Da Silva C."/>
            <person name="Delage L."/>
            <person name="Delaroque N."/>
            <person name="Dittami S.M."/>
            <person name="Doulbeau S."/>
            <person name="Elias M."/>
            <person name="Farnham G."/>
            <person name="Gachon C.M."/>
            <person name="Gschloessl B."/>
            <person name="Heesch S."/>
            <person name="Jabbari K."/>
            <person name="Jubin C."/>
            <person name="Kawai H."/>
            <person name="Kimura K."/>
            <person name="Kloareg B."/>
            <person name="Kupper F.C."/>
            <person name="Lang D."/>
            <person name="Le Bail A."/>
            <person name="Leblanc C."/>
            <person name="Lerouge P."/>
            <person name="Lohr M."/>
            <person name="Lopez P.J."/>
            <person name="Martens C."/>
            <person name="Maumus F."/>
            <person name="Michel G."/>
            <person name="Miranda-Saavedra D."/>
            <person name="Morales J."/>
            <person name="Moreau H."/>
            <person name="Motomura T."/>
            <person name="Nagasato C."/>
            <person name="Napoli C.A."/>
            <person name="Nelson D.R."/>
            <person name="Nyvall-Collen P."/>
            <person name="Peters A.F."/>
            <person name="Pommier C."/>
            <person name="Potin P."/>
            <person name="Poulain J."/>
            <person name="Quesneville H."/>
            <person name="Read B."/>
            <person name="Rensing S.A."/>
            <person name="Ritter A."/>
            <person name="Rousvoal S."/>
            <person name="Samanta M."/>
            <person name="Samson G."/>
            <person name="Schroeder D.C."/>
            <person name="Segurens B."/>
            <person name="Strittmatter M."/>
            <person name="Tonon T."/>
            <person name="Tregear J.W."/>
            <person name="Valentin K."/>
            <person name="von Dassow P."/>
            <person name="Yamagishi T."/>
            <person name="Van de Peer Y."/>
            <person name="Wincker P."/>
        </authorList>
    </citation>
    <scope>NUCLEOTIDE SEQUENCE [LARGE SCALE GENOMIC DNA]</scope>
    <source>
        <strain evidence="10">Ec32 / CCAP1310/4</strain>
    </source>
</reference>
<feature type="region of interest" description="Disordered" evidence="6">
    <location>
        <begin position="368"/>
        <end position="400"/>
    </location>
</feature>
<dbReference type="PROSITE" id="PS00108">
    <property type="entry name" value="PROTEIN_KINASE_ST"/>
    <property type="match status" value="1"/>
</dbReference>
<evidence type="ECO:0000256" key="1">
    <source>
        <dbReference type="ARBA" id="ARBA00022741"/>
    </source>
</evidence>
<feature type="domain" description="Protein kinase" evidence="7">
    <location>
        <begin position="494"/>
        <end position="750"/>
    </location>
</feature>
<dbReference type="PANTHER" id="PTHR24347">
    <property type="entry name" value="SERINE/THREONINE-PROTEIN KINASE"/>
    <property type="match status" value="1"/>
</dbReference>
<dbReference type="InterPro" id="IPR011992">
    <property type="entry name" value="EF-hand-dom_pair"/>
</dbReference>
<protein>
    <submittedName>
        <fullName evidence="9">N/a</fullName>
    </submittedName>
</protein>
<dbReference type="InterPro" id="IPR018247">
    <property type="entry name" value="EF_Hand_1_Ca_BS"/>
</dbReference>
<gene>
    <name evidence="9" type="ORF">Esi_0210_0043</name>
</gene>
<keyword evidence="10" id="KW-1185">Reference proteome</keyword>
<dbReference type="OrthoDB" id="40902at2759"/>
<dbReference type="InterPro" id="IPR000719">
    <property type="entry name" value="Prot_kinase_dom"/>
</dbReference>
<dbReference type="SUPFAM" id="SSF50729">
    <property type="entry name" value="PH domain-like"/>
    <property type="match status" value="1"/>
</dbReference>
<dbReference type="InterPro" id="IPR011009">
    <property type="entry name" value="Kinase-like_dom_sf"/>
</dbReference>
<dbReference type="SMART" id="SM00054">
    <property type="entry name" value="EFh"/>
    <property type="match status" value="3"/>
</dbReference>
<feature type="region of interest" description="Disordered" evidence="6">
    <location>
        <begin position="186"/>
        <end position="223"/>
    </location>
</feature>
<dbReference type="GO" id="GO:0004672">
    <property type="term" value="F:protein kinase activity"/>
    <property type="evidence" value="ECO:0007669"/>
    <property type="project" value="InterPro"/>
</dbReference>
<dbReference type="SUPFAM" id="SSF47473">
    <property type="entry name" value="EF-hand"/>
    <property type="match status" value="1"/>
</dbReference>
<dbReference type="PROSITE" id="PS50011">
    <property type="entry name" value="PROTEIN_KINASE_DOM"/>
    <property type="match status" value="1"/>
</dbReference>
<dbReference type="InterPro" id="IPR017441">
    <property type="entry name" value="Protein_kinase_ATP_BS"/>
</dbReference>
<dbReference type="GO" id="GO:0005509">
    <property type="term" value="F:calcium ion binding"/>
    <property type="evidence" value="ECO:0007669"/>
    <property type="project" value="InterPro"/>
</dbReference>
<dbReference type="CDD" id="cd05117">
    <property type="entry name" value="STKc_CAMK"/>
    <property type="match status" value="1"/>
</dbReference>
<evidence type="ECO:0000313" key="10">
    <source>
        <dbReference type="Proteomes" id="UP000002630"/>
    </source>
</evidence>
<feature type="compositionally biased region" description="Basic and acidic residues" evidence="6">
    <location>
        <begin position="141"/>
        <end position="155"/>
    </location>
</feature>
<dbReference type="EMBL" id="FN649750">
    <property type="protein sequence ID" value="CBN79428.1"/>
    <property type="molecule type" value="Genomic_DNA"/>
</dbReference>
<dbReference type="InterPro" id="IPR008271">
    <property type="entry name" value="Ser/Thr_kinase_AS"/>
</dbReference>
<evidence type="ECO:0000256" key="4">
    <source>
        <dbReference type="ARBA" id="ARBA00024334"/>
    </source>
</evidence>
<dbReference type="InParanoid" id="D8LIC5"/>
<dbReference type="STRING" id="2880.D8LIC5"/>
<feature type="region of interest" description="Disordered" evidence="6">
    <location>
        <begin position="297"/>
        <end position="325"/>
    </location>
</feature>
<feature type="region of interest" description="Disordered" evidence="6">
    <location>
        <begin position="141"/>
        <end position="167"/>
    </location>
</feature>
<evidence type="ECO:0000259" key="7">
    <source>
        <dbReference type="PROSITE" id="PS50011"/>
    </source>
</evidence>
<dbReference type="GO" id="GO:0005524">
    <property type="term" value="F:ATP binding"/>
    <property type="evidence" value="ECO:0007669"/>
    <property type="project" value="UniProtKB-UniRule"/>
</dbReference>
<feature type="domain" description="EF-hand" evidence="8">
    <location>
        <begin position="58"/>
        <end position="87"/>
    </location>
</feature>
<dbReference type="Gene3D" id="1.10.238.10">
    <property type="entry name" value="EF-hand"/>
    <property type="match status" value="1"/>
</dbReference>
<feature type="binding site" evidence="5">
    <location>
        <position position="527"/>
    </location>
    <ligand>
        <name>ATP</name>
        <dbReference type="ChEBI" id="CHEBI:30616"/>
    </ligand>
</feature>
<organism evidence="9 10">
    <name type="scientific">Ectocarpus siliculosus</name>
    <name type="common">Brown alga</name>
    <name type="synonym">Conferva siliculosa</name>
    <dbReference type="NCBI Taxonomy" id="2880"/>
    <lineage>
        <taxon>Eukaryota</taxon>
        <taxon>Sar</taxon>
        <taxon>Stramenopiles</taxon>
        <taxon>Ochrophyta</taxon>
        <taxon>PX clade</taxon>
        <taxon>Phaeophyceae</taxon>
        <taxon>Ectocarpales</taxon>
        <taxon>Ectocarpaceae</taxon>
        <taxon>Ectocarpus</taxon>
    </lineage>
</organism>
<dbReference type="InterPro" id="IPR011993">
    <property type="entry name" value="PH-like_dom_sf"/>
</dbReference>
<dbReference type="eggNOG" id="KOG0032">
    <property type="taxonomic scope" value="Eukaryota"/>
</dbReference>
<evidence type="ECO:0000256" key="2">
    <source>
        <dbReference type="ARBA" id="ARBA00022837"/>
    </source>
</evidence>
<dbReference type="FunFam" id="3.30.200.20:FF:000042">
    <property type="entry name" value="Aurora kinase A"/>
    <property type="match status" value="1"/>
</dbReference>
<dbReference type="Pfam" id="PF00069">
    <property type="entry name" value="Pkinase"/>
    <property type="match status" value="1"/>
</dbReference>
<proteinExistence type="inferred from homology"/>
<name>D8LIC5_ECTSI</name>
<sequence length="768" mass="85790">MWEQRVAYTRTEIVPVDECEIKVIKETFKDLCHVNGGSMRIDKETFLQYLPLPGLLGERLFAVFDKKSSGEIDYEEFVCGLAVTCRGSWEEKVEFIFNLYDIHGQGAVNRDELAALLNHVPKSIMRFGRAVALDATAAEERARGSALRPRAEGREPPPAGVAPESVGGEGAAAGAVVGAAAHATELKAGSAGGEGESSGRSRRGTARSDSSTEGGASFAAAQHHPHWEIFTNNDIVDQAFEECDLNQTGKLSFPEFRLWVERNPIVTQFLQSVFPYDEHREWGDDRKHLPFIHNRDKFTASPMRSEPSVGGGAGGGDPESPEHETRRLLVKARNTTRNEALRESIDRLIEQVAGSAVGGGGLPAVASMGSMNGTASPDAHSQHGDGPPVNSGRKGVTGNAPSVLLSELSPRSAKVMQNQTVAKQGFLWKQGYRLKTWYVLVGNCIYYYHHEADVYPSKVMFLTGSFVEPLQEVANERKGYWGIEISRNREQDDFEIGEELGKGRFSRVCMCVNKHTLDRNAVKIIMKEDMKQDEKDLLRAEIAIMRLVNHPNIIRMEAVYESKKDIFIVMQLHSGGELFDRIVGRPRFTEDEAFTVMYPLVESVAYLHEMGIVHRDLKPENILCGDRIEDIKIADFGLSKMVMPDEIMKMPCGTLTYVAPEVLTLNGYGKEADIWSVGTIMYLLLRGRLPFDGETREEIIENTIHGAIAWQNDPVWANFSEDGKDLVLGMLNKDREKRYTAKAILAHPWITQRECRREEHPELFEFDF</sequence>
<dbReference type="OMA" id="IQNYPRE"/>
<dbReference type="PRINTS" id="PR00450">
    <property type="entry name" value="RECOVERIN"/>
</dbReference>
<dbReference type="PROSITE" id="PS00107">
    <property type="entry name" value="PROTEIN_KINASE_ATP"/>
    <property type="match status" value="1"/>
</dbReference>
<dbReference type="AlphaFoldDB" id="D8LIC5"/>
<evidence type="ECO:0000256" key="5">
    <source>
        <dbReference type="PROSITE-ProRule" id="PRU10141"/>
    </source>
</evidence>
<comment type="similarity">
    <text evidence="4">Belongs to the protein kinase superfamily. Ser/Thr protein kinase family. CDPK subfamily.</text>
</comment>
<feature type="domain" description="EF-hand" evidence="8">
    <location>
        <begin position="231"/>
        <end position="266"/>
    </location>
</feature>